<evidence type="ECO:0000256" key="3">
    <source>
        <dbReference type="ARBA" id="ARBA00022833"/>
    </source>
</evidence>
<evidence type="ECO:0000313" key="8">
    <source>
        <dbReference type="Proteomes" id="UP000694563"/>
    </source>
</evidence>
<dbReference type="Gene3D" id="3.30.40.10">
    <property type="entry name" value="Zinc/RING finger domain, C3HC4 (zinc finger)"/>
    <property type="match status" value="1"/>
</dbReference>
<dbReference type="PANTHER" id="PTHR12109">
    <property type="entry name" value="RING FINGER PROTEIN 141-RELATED"/>
    <property type="match status" value="1"/>
</dbReference>
<reference evidence="7" key="2">
    <citation type="submission" date="2025-09" db="UniProtKB">
        <authorList>
            <consortium name="Ensembl"/>
        </authorList>
    </citation>
    <scope>IDENTIFICATION</scope>
</reference>
<keyword evidence="8" id="KW-1185">Reference proteome</keyword>
<feature type="region of interest" description="Disordered" evidence="5">
    <location>
        <begin position="70"/>
        <end position="111"/>
    </location>
</feature>
<evidence type="ECO:0000256" key="5">
    <source>
        <dbReference type="SAM" id="MobiDB-lite"/>
    </source>
</evidence>
<accession>A0A8C3UVM8</accession>
<protein>
    <recommendedName>
        <fullName evidence="6">RING-type domain-containing protein</fullName>
    </recommendedName>
</protein>
<dbReference type="GO" id="GO:0008270">
    <property type="term" value="F:zinc ion binding"/>
    <property type="evidence" value="ECO:0007669"/>
    <property type="project" value="UniProtKB-KW"/>
</dbReference>
<dbReference type="AlphaFoldDB" id="A0A8C3UVM8"/>
<keyword evidence="3" id="KW-0862">Zinc</keyword>
<dbReference type="PROSITE" id="PS00518">
    <property type="entry name" value="ZF_RING_1"/>
    <property type="match status" value="1"/>
</dbReference>
<proteinExistence type="predicted"/>
<dbReference type="PROSITE" id="PS50089">
    <property type="entry name" value="ZF_RING_2"/>
    <property type="match status" value="1"/>
</dbReference>
<organism evidence="7 8">
    <name type="scientific">Catharus ustulatus</name>
    <name type="common">Russet-backed thrush</name>
    <name type="synonym">Hylocichla ustulatus</name>
    <dbReference type="NCBI Taxonomy" id="91951"/>
    <lineage>
        <taxon>Eukaryota</taxon>
        <taxon>Metazoa</taxon>
        <taxon>Chordata</taxon>
        <taxon>Craniata</taxon>
        <taxon>Vertebrata</taxon>
        <taxon>Euteleostomi</taxon>
        <taxon>Archelosauria</taxon>
        <taxon>Archosauria</taxon>
        <taxon>Dinosauria</taxon>
        <taxon>Saurischia</taxon>
        <taxon>Theropoda</taxon>
        <taxon>Coelurosauria</taxon>
        <taxon>Aves</taxon>
        <taxon>Neognathae</taxon>
        <taxon>Neoaves</taxon>
        <taxon>Telluraves</taxon>
        <taxon>Australaves</taxon>
        <taxon>Passeriformes</taxon>
        <taxon>Turdidae</taxon>
        <taxon>Catharus</taxon>
    </lineage>
</organism>
<dbReference type="InterPro" id="IPR047126">
    <property type="entry name" value="RNF141-like"/>
</dbReference>
<dbReference type="SUPFAM" id="SSF57850">
    <property type="entry name" value="RING/U-box"/>
    <property type="match status" value="1"/>
</dbReference>
<evidence type="ECO:0000256" key="2">
    <source>
        <dbReference type="ARBA" id="ARBA00022771"/>
    </source>
</evidence>
<evidence type="ECO:0000313" key="7">
    <source>
        <dbReference type="Ensembl" id="ENSCUSP00005020126.1"/>
    </source>
</evidence>
<evidence type="ECO:0000256" key="4">
    <source>
        <dbReference type="PROSITE-ProRule" id="PRU00175"/>
    </source>
</evidence>
<dbReference type="SMART" id="SM00184">
    <property type="entry name" value="RING"/>
    <property type="match status" value="1"/>
</dbReference>
<dbReference type="InterPro" id="IPR013083">
    <property type="entry name" value="Znf_RING/FYVE/PHD"/>
</dbReference>
<dbReference type="Ensembl" id="ENSCUST00005020875.1">
    <property type="protein sequence ID" value="ENSCUSP00005020126.1"/>
    <property type="gene ID" value="ENSCUSG00005012849.1"/>
</dbReference>
<keyword evidence="2 4" id="KW-0863">Zinc-finger</keyword>
<evidence type="ECO:0000259" key="6">
    <source>
        <dbReference type="PROSITE" id="PS50089"/>
    </source>
</evidence>
<feature type="domain" description="RING-type" evidence="6">
    <location>
        <begin position="9"/>
        <end position="48"/>
    </location>
</feature>
<dbReference type="Proteomes" id="UP000694563">
    <property type="component" value="Unassembled WGS sequence"/>
</dbReference>
<name>A0A8C3UVM8_CATUS</name>
<reference evidence="7" key="1">
    <citation type="submission" date="2025-08" db="UniProtKB">
        <authorList>
            <consortium name="Ensembl"/>
        </authorList>
    </citation>
    <scope>IDENTIFICATION</scope>
</reference>
<dbReference type="InterPro" id="IPR001841">
    <property type="entry name" value="Znf_RING"/>
</dbReference>
<evidence type="ECO:0000256" key="1">
    <source>
        <dbReference type="ARBA" id="ARBA00022723"/>
    </source>
</evidence>
<keyword evidence="1" id="KW-0479">Metal-binding</keyword>
<sequence length="160" mass="17376">MATEMGDNCAICQDTCNDVASALPCGHQFCQGCILQWAQTNPSCPLCRGAIETLRFSDNTDESLEIVVTAPEQLPAARSQAGRTPGGQDENNPHPPVPATLAPASTPTKRDCKVERIKPGKLWHTACSWQISVPVPEPSLLKWPQRQMATAPSARTLRRM</sequence>
<dbReference type="InterPro" id="IPR017907">
    <property type="entry name" value="Znf_RING_CS"/>
</dbReference>
<dbReference type="Pfam" id="PF13639">
    <property type="entry name" value="zf-RING_2"/>
    <property type="match status" value="1"/>
</dbReference>